<feature type="domain" description="Core-binding (CB)" evidence="8">
    <location>
        <begin position="3"/>
        <end position="80"/>
    </location>
</feature>
<dbReference type="EMBL" id="JACOQI010000004">
    <property type="protein sequence ID" value="MBC5769848.1"/>
    <property type="molecule type" value="Genomic_DNA"/>
</dbReference>
<dbReference type="SUPFAM" id="SSF56349">
    <property type="entry name" value="DNA breaking-rejoining enzymes"/>
    <property type="match status" value="1"/>
</dbReference>
<dbReference type="GO" id="GO:0015074">
    <property type="term" value="P:DNA integration"/>
    <property type="evidence" value="ECO:0007669"/>
    <property type="project" value="UniProtKB-KW"/>
</dbReference>
<dbReference type="PROSITE" id="PS51900">
    <property type="entry name" value="CB"/>
    <property type="match status" value="1"/>
</dbReference>
<evidence type="ECO:0000256" key="6">
    <source>
        <dbReference type="PROSITE-ProRule" id="PRU01248"/>
    </source>
</evidence>
<evidence type="ECO:0000313" key="9">
    <source>
        <dbReference type="EMBL" id="MBC5769848.1"/>
    </source>
</evidence>
<comment type="function">
    <text evidence="1">Site-specific tyrosine recombinase, which acts by catalyzing the cutting and rejoining of the recombining DNA molecules.</text>
</comment>
<dbReference type="InterPro" id="IPR044068">
    <property type="entry name" value="CB"/>
</dbReference>
<dbReference type="AlphaFoldDB" id="A0A923MGD2"/>
<dbReference type="Pfam" id="PF00589">
    <property type="entry name" value="Phage_integrase"/>
    <property type="match status" value="1"/>
</dbReference>
<dbReference type="GO" id="GO:0006310">
    <property type="term" value="P:DNA recombination"/>
    <property type="evidence" value="ECO:0007669"/>
    <property type="project" value="UniProtKB-KW"/>
</dbReference>
<evidence type="ECO:0000259" key="7">
    <source>
        <dbReference type="PROSITE" id="PS51898"/>
    </source>
</evidence>
<organism evidence="9 10">
    <name type="scientific">Dysosmobacter segnis</name>
    <dbReference type="NCBI Taxonomy" id="2763042"/>
    <lineage>
        <taxon>Bacteria</taxon>
        <taxon>Bacillati</taxon>
        <taxon>Bacillota</taxon>
        <taxon>Clostridia</taxon>
        <taxon>Eubacteriales</taxon>
        <taxon>Oscillospiraceae</taxon>
        <taxon>Dysosmobacter</taxon>
    </lineage>
</organism>
<keyword evidence="3" id="KW-0229">DNA integration</keyword>
<dbReference type="PANTHER" id="PTHR30349:SF89">
    <property type="entry name" value="INTEGRASE_RECOMBINASE"/>
    <property type="match status" value="1"/>
</dbReference>
<dbReference type="InterPro" id="IPR010998">
    <property type="entry name" value="Integrase_recombinase_N"/>
</dbReference>
<accession>A0A923MGD2</accession>
<dbReference type="InterPro" id="IPR011010">
    <property type="entry name" value="DNA_brk_join_enz"/>
</dbReference>
<dbReference type="InterPro" id="IPR004107">
    <property type="entry name" value="Integrase_SAM-like_N"/>
</dbReference>
<keyword evidence="5" id="KW-0233">DNA recombination</keyword>
<name>A0A923MGD2_9FIRM</name>
<dbReference type="PROSITE" id="PS51898">
    <property type="entry name" value="TYR_RECOMBINASE"/>
    <property type="match status" value="1"/>
</dbReference>
<evidence type="ECO:0000256" key="1">
    <source>
        <dbReference type="ARBA" id="ARBA00003283"/>
    </source>
</evidence>
<evidence type="ECO:0000313" key="10">
    <source>
        <dbReference type="Proteomes" id="UP000620327"/>
    </source>
</evidence>
<dbReference type="Gene3D" id="1.10.150.130">
    <property type="match status" value="1"/>
</dbReference>
<dbReference type="Pfam" id="PF02899">
    <property type="entry name" value="Phage_int_SAM_1"/>
    <property type="match status" value="1"/>
</dbReference>
<gene>
    <name evidence="9" type="ORF">H8Z83_05845</name>
</gene>
<keyword evidence="10" id="KW-1185">Reference proteome</keyword>
<evidence type="ECO:0000256" key="4">
    <source>
        <dbReference type="ARBA" id="ARBA00023125"/>
    </source>
</evidence>
<protein>
    <submittedName>
        <fullName evidence="9">Tyrosine-type recombinase/integrase</fullName>
    </submittedName>
</protein>
<dbReference type="InterPro" id="IPR002104">
    <property type="entry name" value="Integrase_catalytic"/>
</dbReference>
<comment type="caution">
    <text evidence="9">The sequence shown here is derived from an EMBL/GenBank/DDBJ whole genome shotgun (WGS) entry which is preliminary data.</text>
</comment>
<dbReference type="Gene3D" id="1.10.443.10">
    <property type="entry name" value="Intergrase catalytic core"/>
    <property type="match status" value="1"/>
</dbReference>
<evidence type="ECO:0000259" key="8">
    <source>
        <dbReference type="PROSITE" id="PS51900"/>
    </source>
</evidence>
<feature type="domain" description="Tyr recombinase" evidence="7">
    <location>
        <begin position="98"/>
        <end position="272"/>
    </location>
</feature>
<evidence type="ECO:0000256" key="3">
    <source>
        <dbReference type="ARBA" id="ARBA00022908"/>
    </source>
</evidence>
<sequence>MELVTERTVDGFRRELLRREYSHGTAESYVRSIRAFARWSGGAVDRGLVLTWKARLTAQYAPATVNAMLAGLNRFFDFAGRPECRVKVLRLQRRSFREAERELDRGEYRALVRTARTLGRERLALVMETICATGIRVGEVPYITVEAACRGRTDVALKGKVRTIFLPDRLCRRLLQYARKQKITSGEIFLTGGGKRLSRTQIWAEMKRLCRAAGVAAGKVFPHNLRHLFARTFYRACQDVVKLADILGHSSIETTRIYLLTTGTEHLRQLERLGLLC</sequence>
<keyword evidence="4 6" id="KW-0238">DNA-binding</keyword>
<dbReference type="GO" id="GO:0003677">
    <property type="term" value="F:DNA binding"/>
    <property type="evidence" value="ECO:0007669"/>
    <property type="project" value="UniProtKB-UniRule"/>
</dbReference>
<dbReference type="Proteomes" id="UP000620327">
    <property type="component" value="Unassembled WGS sequence"/>
</dbReference>
<proteinExistence type="inferred from homology"/>
<evidence type="ECO:0000256" key="5">
    <source>
        <dbReference type="ARBA" id="ARBA00023172"/>
    </source>
</evidence>
<dbReference type="InterPro" id="IPR050090">
    <property type="entry name" value="Tyrosine_recombinase_XerCD"/>
</dbReference>
<reference evidence="9" key="1">
    <citation type="submission" date="2020-08" db="EMBL/GenBank/DDBJ databases">
        <title>Genome public.</title>
        <authorList>
            <person name="Liu C."/>
            <person name="Sun Q."/>
        </authorList>
    </citation>
    <scope>NUCLEOTIDE SEQUENCE</scope>
    <source>
        <strain evidence="9">BX15</strain>
    </source>
</reference>
<evidence type="ECO:0000256" key="2">
    <source>
        <dbReference type="ARBA" id="ARBA00008857"/>
    </source>
</evidence>
<comment type="similarity">
    <text evidence="2">Belongs to the 'phage' integrase family.</text>
</comment>
<dbReference type="InterPro" id="IPR013762">
    <property type="entry name" value="Integrase-like_cat_sf"/>
</dbReference>
<dbReference type="PANTHER" id="PTHR30349">
    <property type="entry name" value="PHAGE INTEGRASE-RELATED"/>
    <property type="match status" value="1"/>
</dbReference>